<dbReference type="InterPro" id="IPR002130">
    <property type="entry name" value="Cyclophilin-type_PPIase_dom"/>
</dbReference>
<dbReference type="PROSITE" id="PS50102">
    <property type="entry name" value="RRM"/>
    <property type="match status" value="1"/>
</dbReference>
<dbReference type="GO" id="GO:0003723">
    <property type="term" value="F:RNA binding"/>
    <property type="evidence" value="ECO:0007669"/>
    <property type="project" value="UniProtKB-UniRule"/>
</dbReference>
<sequence length="331" mass="37106">MSVLLETTLGNLVIDLDLESRQIESYNFLKLCKSSFYQFQCFYHLRRNSAVEFGDALFGNEYRKELRLHNTSVEGILDSGNVGPKLLRSSKNSGTDTETIEFGDVCALVKVKEDSKPLIGSIIKIALCENITSQDGIVKFGHIIKTCHETLKAVNNSSVDDSGRPDVDIRIKKAHILHDPFPDPSGLMNYEIALPLLDIRLPVDLQAESLDYAGPKIERDIRQKELTLEIMGDIPYIGIKPSERVLFVCKLNPVTTARDLAMIFHRFGEIISTEIVHDKDTGTSLGYGFIEFSSKESCEAAYSKMEGVLIDDRRIHVDFSQSIKKITTNTV</sequence>
<keyword evidence="5 9" id="KW-0694">RNA-binding</keyword>
<proteinExistence type="inferred from homology"/>
<dbReference type="GO" id="GO:0003755">
    <property type="term" value="F:peptidyl-prolyl cis-trans isomerase activity"/>
    <property type="evidence" value="ECO:0007669"/>
    <property type="project" value="UniProtKB-UniRule"/>
</dbReference>
<dbReference type="Gene3D" id="3.30.70.330">
    <property type="match status" value="1"/>
</dbReference>
<name>A0A1G4MGS7_LACFM</name>
<evidence type="ECO:0000256" key="1">
    <source>
        <dbReference type="ARBA" id="ARBA00000971"/>
    </source>
</evidence>
<protein>
    <recommendedName>
        <fullName evidence="10">Peptidyl-prolyl cis-trans isomerase</fullName>
        <shortName evidence="10">PPIase</shortName>
        <ecNumber evidence="10">5.2.1.8</ecNumber>
    </recommendedName>
</protein>
<keyword evidence="6 10" id="KW-0697">Rotamase</keyword>
<comment type="catalytic activity">
    <reaction evidence="1 10">
        <text>[protein]-peptidylproline (omega=180) = [protein]-peptidylproline (omega=0)</text>
        <dbReference type="Rhea" id="RHEA:16237"/>
        <dbReference type="Rhea" id="RHEA-COMP:10747"/>
        <dbReference type="Rhea" id="RHEA-COMP:10748"/>
        <dbReference type="ChEBI" id="CHEBI:83833"/>
        <dbReference type="ChEBI" id="CHEBI:83834"/>
        <dbReference type="EC" id="5.2.1.8"/>
    </reaction>
</comment>
<dbReference type="CDD" id="cd12235">
    <property type="entry name" value="RRM_PPIL4"/>
    <property type="match status" value="1"/>
</dbReference>
<dbReference type="SUPFAM" id="SSF50891">
    <property type="entry name" value="Cyclophilin-like"/>
    <property type="match status" value="1"/>
</dbReference>
<gene>
    <name evidence="12" type="ORF">LAFE_0G02718G</name>
</gene>
<evidence type="ECO:0000256" key="5">
    <source>
        <dbReference type="ARBA" id="ARBA00022884"/>
    </source>
</evidence>
<dbReference type="Proteomes" id="UP000190831">
    <property type="component" value="Chromosome G"/>
</dbReference>
<feature type="domain" description="RRM" evidence="11">
    <location>
        <begin position="244"/>
        <end position="322"/>
    </location>
</feature>
<organism evidence="12 13">
    <name type="scientific">Lachancea fermentati</name>
    <name type="common">Zygosaccharomyces fermentati</name>
    <dbReference type="NCBI Taxonomy" id="4955"/>
    <lineage>
        <taxon>Eukaryota</taxon>
        <taxon>Fungi</taxon>
        <taxon>Dikarya</taxon>
        <taxon>Ascomycota</taxon>
        <taxon>Saccharomycotina</taxon>
        <taxon>Saccharomycetes</taxon>
        <taxon>Saccharomycetales</taxon>
        <taxon>Saccharomycetaceae</taxon>
        <taxon>Lachancea</taxon>
    </lineage>
</organism>
<dbReference type="AlphaFoldDB" id="A0A1G4MGS7"/>
<dbReference type="SMART" id="SM00360">
    <property type="entry name" value="RRM"/>
    <property type="match status" value="1"/>
</dbReference>
<comment type="subcellular location">
    <subcellularLocation>
        <location evidence="3 10">Nucleus</location>
    </subcellularLocation>
</comment>
<evidence type="ECO:0000256" key="4">
    <source>
        <dbReference type="ARBA" id="ARBA00010739"/>
    </source>
</evidence>
<evidence type="ECO:0000256" key="7">
    <source>
        <dbReference type="ARBA" id="ARBA00023235"/>
    </source>
</evidence>
<dbReference type="STRING" id="4955.A0A1G4MGS7"/>
<comment type="function">
    <text evidence="2 10">PPIases accelerate the folding of proteins. It catalyzes the cis-trans isomerization of proline imidic peptide bonds in oligopeptides.</text>
</comment>
<dbReference type="OMA" id="APKCCEN"/>
<reference evidence="12 13" key="1">
    <citation type="submission" date="2016-03" db="EMBL/GenBank/DDBJ databases">
        <authorList>
            <person name="Devillers H."/>
        </authorList>
    </citation>
    <scope>NUCLEOTIDE SEQUENCE [LARGE SCALE GENOMIC DNA]</scope>
    <source>
        <strain evidence="12">CBS 6772</strain>
    </source>
</reference>
<accession>A0A1G4MGS7</accession>
<dbReference type="PANTHER" id="PTHR45843:SF1">
    <property type="entry name" value="PEPTIDYL-PROLYL CIS-TRANS ISOMERASE-LIKE 4"/>
    <property type="match status" value="1"/>
</dbReference>
<dbReference type="Pfam" id="PF00160">
    <property type="entry name" value="Pro_isomerase"/>
    <property type="match status" value="1"/>
</dbReference>
<dbReference type="SUPFAM" id="SSF54928">
    <property type="entry name" value="RNA-binding domain, RBD"/>
    <property type="match status" value="1"/>
</dbReference>
<dbReference type="InterPro" id="IPR029000">
    <property type="entry name" value="Cyclophilin-like_dom_sf"/>
</dbReference>
<dbReference type="EMBL" id="LT598486">
    <property type="protein sequence ID" value="SCW03090.1"/>
    <property type="molecule type" value="Genomic_DNA"/>
</dbReference>
<dbReference type="EC" id="5.2.1.8" evidence="10"/>
<keyword evidence="7 10" id="KW-0413">Isomerase</keyword>
<keyword evidence="8 10" id="KW-0539">Nucleus</keyword>
<dbReference type="InterPro" id="IPR000504">
    <property type="entry name" value="RRM_dom"/>
</dbReference>
<evidence type="ECO:0000256" key="6">
    <source>
        <dbReference type="ARBA" id="ARBA00023110"/>
    </source>
</evidence>
<evidence type="ECO:0000313" key="12">
    <source>
        <dbReference type="EMBL" id="SCW03090.1"/>
    </source>
</evidence>
<evidence type="ECO:0000256" key="10">
    <source>
        <dbReference type="RuleBase" id="RU365081"/>
    </source>
</evidence>
<dbReference type="InterPro" id="IPR035979">
    <property type="entry name" value="RBD_domain_sf"/>
</dbReference>
<dbReference type="InterPro" id="IPR012677">
    <property type="entry name" value="Nucleotide-bd_a/b_plait_sf"/>
</dbReference>
<evidence type="ECO:0000256" key="8">
    <source>
        <dbReference type="ARBA" id="ARBA00023242"/>
    </source>
</evidence>
<evidence type="ECO:0000256" key="3">
    <source>
        <dbReference type="ARBA" id="ARBA00004123"/>
    </source>
</evidence>
<keyword evidence="13" id="KW-1185">Reference proteome</keyword>
<evidence type="ECO:0000313" key="13">
    <source>
        <dbReference type="Proteomes" id="UP000190831"/>
    </source>
</evidence>
<dbReference type="InterPro" id="IPR035542">
    <property type="entry name" value="CRIP"/>
</dbReference>
<evidence type="ECO:0000256" key="9">
    <source>
        <dbReference type="PROSITE-ProRule" id="PRU00176"/>
    </source>
</evidence>
<dbReference type="Gene3D" id="2.40.100.10">
    <property type="entry name" value="Cyclophilin-like"/>
    <property type="match status" value="1"/>
</dbReference>
<dbReference type="GO" id="GO:0005634">
    <property type="term" value="C:nucleus"/>
    <property type="evidence" value="ECO:0007669"/>
    <property type="project" value="UniProtKB-SubCell"/>
</dbReference>
<evidence type="ECO:0000259" key="11">
    <source>
        <dbReference type="PROSITE" id="PS50102"/>
    </source>
</evidence>
<evidence type="ECO:0000256" key="2">
    <source>
        <dbReference type="ARBA" id="ARBA00002388"/>
    </source>
</evidence>
<dbReference type="OrthoDB" id="2083at2759"/>
<dbReference type="PANTHER" id="PTHR45843">
    <property type="entry name" value="PEPTIDYL-PROLYL CIS-TRANS ISOMERASE-LIKE 4"/>
    <property type="match status" value="1"/>
</dbReference>
<comment type="similarity">
    <text evidence="4 10">Belongs to the cyclophilin-type PPIase family. PPIL4 subfamily.</text>
</comment>
<dbReference type="Pfam" id="PF00076">
    <property type="entry name" value="RRM_1"/>
    <property type="match status" value="1"/>
</dbReference>